<protein>
    <submittedName>
        <fullName evidence="2">1565_t:CDS:1</fullName>
    </submittedName>
</protein>
<keyword evidence="3" id="KW-1185">Reference proteome</keyword>
<comment type="caution">
    <text evidence="2">The sequence shown here is derived from an EMBL/GenBank/DDBJ whole genome shotgun (WGS) entry which is preliminary data.</text>
</comment>
<gene>
    <name evidence="2" type="ORF">FMOSSE_LOCUS14747</name>
</gene>
<keyword evidence="1" id="KW-0472">Membrane</keyword>
<feature type="transmembrane region" description="Helical" evidence="1">
    <location>
        <begin position="134"/>
        <end position="153"/>
    </location>
</feature>
<keyword evidence="1" id="KW-0812">Transmembrane</keyword>
<dbReference type="AlphaFoldDB" id="A0A9N9I1S7"/>
<evidence type="ECO:0000256" key="1">
    <source>
        <dbReference type="SAM" id="Phobius"/>
    </source>
</evidence>
<feature type="transmembrane region" description="Helical" evidence="1">
    <location>
        <begin position="165"/>
        <end position="191"/>
    </location>
</feature>
<reference evidence="2" key="1">
    <citation type="submission" date="2021-06" db="EMBL/GenBank/DDBJ databases">
        <authorList>
            <person name="Kallberg Y."/>
            <person name="Tangrot J."/>
            <person name="Rosling A."/>
        </authorList>
    </citation>
    <scope>NUCLEOTIDE SEQUENCE</scope>
    <source>
        <strain evidence="2">87-6 pot B 2015</strain>
    </source>
</reference>
<feature type="non-terminal residue" evidence="2">
    <location>
        <position position="1"/>
    </location>
</feature>
<sequence>SNVPNKNNSRPQIINNFISTRGIGLGFIIISMLLEIASDLLTILENNDDKSIPKLGLLPLILWNFSFATKSFAIFIALARSMRIGVLQNDLESIVDDNAILLRLPSNHLFDLLLDLKRKDEGAMKQFRKFCSKTYIIIGFLFCEIMSLMIFNLDQFVGDFIRRSFYGTMIIFGVIMQSSSAVYIITVIILCTQLSGSTRSENNNTKNVQNHTLSDFTNVMTNKDAQSGFTSYGLRYYFKKHNRALDNFPRVAPREEFEDVELGNEFEGKKQNFDIIVNKVVEHEFNVK</sequence>
<accession>A0A9N9I1S7</accession>
<evidence type="ECO:0000313" key="2">
    <source>
        <dbReference type="EMBL" id="CAG8717532.1"/>
    </source>
</evidence>
<name>A0A9N9I1S7_FUNMO</name>
<evidence type="ECO:0000313" key="3">
    <source>
        <dbReference type="Proteomes" id="UP000789375"/>
    </source>
</evidence>
<feature type="transmembrane region" description="Helical" evidence="1">
    <location>
        <begin position="56"/>
        <end position="79"/>
    </location>
</feature>
<feature type="transmembrane region" description="Helical" evidence="1">
    <location>
        <begin position="21"/>
        <end position="44"/>
    </location>
</feature>
<dbReference type="Proteomes" id="UP000789375">
    <property type="component" value="Unassembled WGS sequence"/>
</dbReference>
<proteinExistence type="predicted"/>
<organism evidence="2 3">
    <name type="scientific">Funneliformis mosseae</name>
    <name type="common">Endomycorrhizal fungus</name>
    <name type="synonym">Glomus mosseae</name>
    <dbReference type="NCBI Taxonomy" id="27381"/>
    <lineage>
        <taxon>Eukaryota</taxon>
        <taxon>Fungi</taxon>
        <taxon>Fungi incertae sedis</taxon>
        <taxon>Mucoromycota</taxon>
        <taxon>Glomeromycotina</taxon>
        <taxon>Glomeromycetes</taxon>
        <taxon>Glomerales</taxon>
        <taxon>Glomeraceae</taxon>
        <taxon>Funneliformis</taxon>
    </lineage>
</organism>
<dbReference type="EMBL" id="CAJVPP010012400">
    <property type="protein sequence ID" value="CAG8717532.1"/>
    <property type="molecule type" value="Genomic_DNA"/>
</dbReference>
<keyword evidence="1" id="KW-1133">Transmembrane helix</keyword>